<name>A0ACC2PSV7_9HYME</name>
<sequence>MVERTSSRTTHPQSADGPRAPRCHHQPQRSDTRPNQIQQLTVERSIAASSGHRFSLFGWLRRRNSISSVAPETRRPRHKLFRGRTKRRSSTSSSSSSSSVNTSYSTATVKSFAFHVPVHCVGDSGNVNILLERQDPSDRTVGPFAPGAIKLVENRRRYGASSSASNTCTLPSAFLHRQDIQTRYSLLPVNTSSFISFDSIPVVDSRPRVFALQTRVNREESIGTSDSSLSSAVRRVHVRGKRRAPEPPLKQIINIHVAAGSSGGVNITSKPAARGRRKRRPAPKPPGISETGLSSNRDTLSSETSTGMDTLKSDRDHQTISNDTLVLRRGVLLAKKHLDSPTKFDSKTPVTSTCDSDVDKIVNDNPTTPITNVQELGTLILRPWYKRNVLVEQPTLSRDPLTNSRKGGSDFLRRLPPLTDTEREDANKTLILATSPPSTSFPFEGSLSRLNFFQRSDRHQNDDKKKESKRKSGVSILTNISELDREAAAIVQQEQARNRASMILQAAKMDEDFERRMRANEKIIQEIVNSSLESSPRKSTKALISKFNALGNLTKSSVNNNFFSKSNNSSPKTKPKRFSQDCSSNGFRGCKEGQLNGRSHQYPSSQESYPNKDSASIFSEIIIPGKPTITTAHAKPTTNHIPCSTAASASRGSNDTNTIFEKALVSELDDVAIGIAKLRRELDDRPRMIEEAMTNQAKANENDEKETPIVVNKLRTSKEKEFVNFDREFNKIFGEINRQLQRNNLGVNQTQDRNEKIPTPPERVTSLSSTITIADKIDSPKKNTALNSQLSATAIESSTNELKSILDQEKRNKNGLKVNDALSTSESEYSVRKKLVDKDSKTHKQIGDGKIHEAVIKPSTSVQFTQDEKPLRKISTKVSSGVQTNGNVRRVVGEPGPHVRLKENNVLPQANRSTGDTHQLIKADESEAVTHKKLVEQFPENTYTNVMERSLYANAKVAPVASCKVAPDRHGQSYSSSSRAKIDLRAKDSGLASASSPLVCAARNNDSETTYGTAGGDYEDEKEKYLNTMAVNRLLRKLEAAIAAGNHQQAARLARELAQLKIHCSVVRQRSHGTKLLRLNLYIEDRQAHQGPIPLRLPMNMSVAQLKAKVQIEFDIPANVQRWIIGKNLVHNDELTLDELQALNDSPVFLYLITAKDTKEKPKVEDDQKSLDLNSDGLEEPKQNEDCGDAQETHAIEAKIQRAIDNHDEEIVAEANIDCGPPEVQENPLSQEEKLQRYEELISLENCDVISTTEPFECPVCFMIYGPDEGIILRDCLHTFCRSCVANVVRYCEEAEVKCPYRDAEYTCESTLQEREIKALVPAEVYQQHLAKSITQAENSAGKNAFHCKTPDCAGWCIYDDDVNNFFCPVCKANNCLTCQAIHTGRNCRQYQEELKFPKDADHESRRTAAMLEEMVEKGEALPCPTCAVVLMKKWGCDWLRCSMCKTEICWVTRGPRWGSAGKGDISGGCKCGENGVKCHPKCNYCH</sequence>
<accession>A0ACC2PSV7</accession>
<organism evidence="1 2">
    <name type="scientific">Eretmocerus hayati</name>
    <dbReference type="NCBI Taxonomy" id="131215"/>
    <lineage>
        <taxon>Eukaryota</taxon>
        <taxon>Metazoa</taxon>
        <taxon>Ecdysozoa</taxon>
        <taxon>Arthropoda</taxon>
        <taxon>Hexapoda</taxon>
        <taxon>Insecta</taxon>
        <taxon>Pterygota</taxon>
        <taxon>Neoptera</taxon>
        <taxon>Endopterygota</taxon>
        <taxon>Hymenoptera</taxon>
        <taxon>Apocrita</taxon>
        <taxon>Proctotrupomorpha</taxon>
        <taxon>Chalcidoidea</taxon>
        <taxon>Aphelinidae</taxon>
        <taxon>Aphelininae</taxon>
        <taxon>Eretmocerus</taxon>
    </lineage>
</organism>
<comment type="caution">
    <text evidence="1">The sequence shown here is derived from an EMBL/GenBank/DDBJ whole genome shotgun (WGS) entry which is preliminary data.</text>
</comment>
<keyword evidence="2" id="KW-1185">Reference proteome</keyword>
<evidence type="ECO:0000313" key="1">
    <source>
        <dbReference type="EMBL" id="KAJ8686573.1"/>
    </source>
</evidence>
<proteinExistence type="predicted"/>
<gene>
    <name evidence="1" type="ORF">QAD02_022367</name>
</gene>
<evidence type="ECO:0000313" key="2">
    <source>
        <dbReference type="Proteomes" id="UP001239111"/>
    </source>
</evidence>
<dbReference type="Proteomes" id="UP001239111">
    <property type="component" value="Chromosome 1"/>
</dbReference>
<reference evidence="1" key="1">
    <citation type="submission" date="2023-04" db="EMBL/GenBank/DDBJ databases">
        <title>A chromosome-level genome assembly of the parasitoid wasp Eretmocerus hayati.</title>
        <authorList>
            <person name="Zhong Y."/>
            <person name="Liu S."/>
            <person name="Liu Y."/>
        </authorList>
    </citation>
    <scope>NUCLEOTIDE SEQUENCE</scope>
    <source>
        <strain evidence="1">ZJU_SS_LIU_2023</strain>
    </source>
</reference>
<dbReference type="EMBL" id="CM056741">
    <property type="protein sequence ID" value="KAJ8686573.1"/>
    <property type="molecule type" value="Genomic_DNA"/>
</dbReference>
<protein>
    <submittedName>
        <fullName evidence="1">Uncharacterized protein</fullName>
    </submittedName>
</protein>